<dbReference type="InterPro" id="IPR001387">
    <property type="entry name" value="Cro/C1-type_HTH"/>
</dbReference>
<dbReference type="CDD" id="cd00093">
    <property type="entry name" value="HTH_XRE"/>
    <property type="match status" value="1"/>
</dbReference>
<evidence type="ECO:0000259" key="1">
    <source>
        <dbReference type="PROSITE" id="PS50943"/>
    </source>
</evidence>
<dbReference type="eggNOG" id="COG1396">
    <property type="taxonomic scope" value="Bacteria"/>
</dbReference>
<feature type="domain" description="HTH cro/C1-type" evidence="1">
    <location>
        <begin position="51"/>
        <end position="105"/>
    </location>
</feature>
<dbReference type="EnsemblBacteria" id="CAF28203">
    <property type="protein sequence ID" value="CAF28203"/>
    <property type="gene ID" value="BH14380"/>
</dbReference>
<dbReference type="SMART" id="SM00530">
    <property type="entry name" value="HTH_XRE"/>
    <property type="match status" value="1"/>
</dbReference>
<dbReference type="KEGG" id="bhe:BH14380"/>
<dbReference type="Pfam" id="PF01381">
    <property type="entry name" value="HTH_3"/>
    <property type="match status" value="1"/>
</dbReference>
<dbReference type="GO" id="GO:0003677">
    <property type="term" value="F:DNA binding"/>
    <property type="evidence" value="ECO:0007669"/>
    <property type="project" value="InterPro"/>
</dbReference>
<dbReference type="Proteomes" id="UP000000421">
    <property type="component" value="Chromosome"/>
</dbReference>
<evidence type="ECO:0000313" key="2">
    <source>
        <dbReference type="EMBL" id="CAF28203.1"/>
    </source>
</evidence>
<dbReference type="AlphaFoldDB" id="A0A0H3LXW4"/>
<accession>A0A0H3LXW4</accession>
<sequence length="152" mass="17532">MLLSTKSKKLIRIQYFQPPGIPMRGRSHPVGDFKVQNKNPHFNDISVGKRIRYRRKMLGLSQKQLGHSLGVTFQQIQKYEKGINRVGAGRLQEIATLLDVSISFFYADISKKEHVSYPRDKGISNKEEDFLLKSFRELKPKKQKAILCLLSD</sequence>
<proteinExistence type="predicted"/>
<dbReference type="RefSeq" id="WP_011181212.1">
    <property type="nucleotide sequence ID" value="NC_005956.1"/>
</dbReference>
<dbReference type="InterPro" id="IPR010982">
    <property type="entry name" value="Lambda_DNA-bd_dom_sf"/>
</dbReference>
<dbReference type="SUPFAM" id="SSF47413">
    <property type="entry name" value="lambda repressor-like DNA-binding domains"/>
    <property type="match status" value="1"/>
</dbReference>
<dbReference type="Gene3D" id="1.10.260.40">
    <property type="entry name" value="lambda repressor-like DNA-binding domains"/>
    <property type="match status" value="1"/>
</dbReference>
<gene>
    <name evidence="2" type="ordered locus">BH14380</name>
</gene>
<organism evidence="2 3">
    <name type="scientific">Bartonella henselae (strain ATCC 49882 / DSM 28221 / CCUG 30454 / Houston 1)</name>
    <name type="common">Rochalimaea henselae</name>
    <dbReference type="NCBI Taxonomy" id="283166"/>
    <lineage>
        <taxon>Bacteria</taxon>
        <taxon>Pseudomonadati</taxon>
        <taxon>Pseudomonadota</taxon>
        <taxon>Alphaproteobacteria</taxon>
        <taxon>Hyphomicrobiales</taxon>
        <taxon>Bartonellaceae</taxon>
        <taxon>Bartonella</taxon>
    </lineage>
</organism>
<dbReference type="EMBL" id="BX897699">
    <property type="protein sequence ID" value="CAF28203.1"/>
    <property type="molecule type" value="Genomic_DNA"/>
</dbReference>
<dbReference type="PaxDb" id="283166-BH14380"/>
<dbReference type="PROSITE" id="PS50943">
    <property type="entry name" value="HTH_CROC1"/>
    <property type="match status" value="1"/>
</dbReference>
<keyword evidence="3" id="KW-1185">Reference proteome</keyword>
<reference evidence="2 3" key="1">
    <citation type="journal article" date="2004" name="Proc. Natl. Acad. Sci. U.S.A.">
        <title>The louse-borne human pathogen Bartonella quintana is a genomic derivative of the zoonotic agent Bartonella henselae.</title>
        <authorList>
            <person name="Alsmark U.C.M."/>
            <person name="Frank A.C."/>
            <person name="Karlberg E.O."/>
            <person name="Legault B.-A."/>
            <person name="Ardell D.H."/>
            <person name="Canbaeck B."/>
            <person name="Eriksson A.-S."/>
            <person name="Naeslund A.K."/>
            <person name="Handley S.A."/>
            <person name="Huvet M."/>
            <person name="La Scola B."/>
            <person name="Holmberg M."/>
            <person name="Andersson S.G.E."/>
        </authorList>
    </citation>
    <scope>NUCLEOTIDE SEQUENCE [LARGE SCALE GENOMIC DNA]</scope>
    <source>
        <strain evidence="3">ATCC 49882 / DSM 28221 / CCUG 30454 / Houston 1</strain>
    </source>
</reference>
<dbReference type="OrthoDB" id="9797172at2"/>
<evidence type="ECO:0000313" key="3">
    <source>
        <dbReference type="Proteomes" id="UP000000421"/>
    </source>
</evidence>
<dbReference type="GeneID" id="92986045"/>
<name>A0A0H3LXW4_BARHE</name>
<protein>
    <submittedName>
        <fullName evidence="2">DNA binding protein</fullName>
    </submittedName>
</protein>